<dbReference type="EMBL" id="JBHUFZ010000005">
    <property type="protein sequence ID" value="MFD1888899.1"/>
    <property type="molecule type" value="Genomic_DNA"/>
</dbReference>
<dbReference type="RefSeq" id="WP_343875110.1">
    <property type="nucleotide sequence ID" value="NZ_BAAAIX010000028.1"/>
</dbReference>
<accession>A0ABW4RSZ6</accession>
<proteinExistence type="predicted"/>
<keyword evidence="2" id="KW-1185">Reference proteome</keyword>
<reference evidence="2" key="1">
    <citation type="journal article" date="2019" name="Int. J. Syst. Evol. Microbiol.">
        <title>The Global Catalogue of Microorganisms (GCM) 10K type strain sequencing project: providing services to taxonomists for standard genome sequencing and annotation.</title>
        <authorList>
            <consortium name="The Broad Institute Genomics Platform"/>
            <consortium name="The Broad Institute Genome Sequencing Center for Infectious Disease"/>
            <person name="Wu L."/>
            <person name="Ma J."/>
        </authorList>
    </citation>
    <scope>NUCLEOTIDE SEQUENCE [LARGE SCALE GENOMIC DNA]</scope>
    <source>
        <strain evidence="2">CAIM 431</strain>
    </source>
</reference>
<dbReference type="Proteomes" id="UP001597326">
    <property type="component" value="Unassembled WGS sequence"/>
</dbReference>
<protein>
    <submittedName>
        <fullName evidence="1">Uncharacterized protein</fullName>
    </submittedName>
</protein>
<comment type="caution">
    <text evidence="1">The sequence shown here is derived from an EMBL/GenBank/DDBJ whole genome shotgun (WGS) entry which is preliminary data.</text>
</comment>
<evidence type="ECO:0000313" key="2">
    <source>
        <dbReference type="Proteomes" id="UP001597326"/>
    </source>
</evidence>
<organism evidence="1 2">
    <name type="scientific">Luteococcus peritonei</name>
    <dbReference type="NCBI Taxonomy" id="88874"/>
    <lineage>
        <taxon>Bacteria</taxon>
        <taxon>Bacillati</taxon>
        <taxon>Actinomycetota</taxon>
        <taxon>Actinomycetes</taxon>
        <taxon>Propionibacteriales</taxon>
        <taxon>Propionibacteriaceae</taxon>
        <taxon>Luteococcus</taxon>
    </lineage>
</organism>
<gene>
    <name evidence="1" type="ORF">ACFSCS_01690</name>
</gene>
<name>A0ABW4RSZ6_9ACTN</name>
<sequence length="70" mass="7665">MVSRIHFDDEQEAIEAAELLDGAGHEVALIKERFAGEDDDEEIDFVVATPATADEVRALVGEDSFVETDD</sequence>
<evidence type="ECO:0000313" key="1">
    <source>
        <dbReference type="EMBL" id="MFD1888899.1"/>
    </source>
</evidence>